<protein>
    <submittedName>
        <fullName evidence="6">Low specificity L-threonine aldolase</fullName>
    </submittedName>
</protein>
<dbReference type="AlphaFoldDB" id="A0A6P1NF60"/>
<dbReference type="InterPro" id="IPR015421">
    <property type="entry name" value="PyrdxlP-dep_Trfase_major"/>
</dbReference>
<dbReference type="InterPro" id="IPR001597">
    <property type="entry name" value="ArAA_b-elim_lyase/Thr_aldolase"/>
</dbReference>
<comment type="cofactor">
    <cofactor evidence="1">
        <name>pyridoxal 5'-phosphate</name>
        <dbReference type="ChEBI" id="CHEBI:597326"/>
    </cofactor>
</comment>
<dbReference type="GO" id="GO:0006520">
    <property type="term" value="P:amino acid metabolic process"/>
    <property type="evidence" value="ECO:0007669"/>
    <property type="project" value="InterPro"/>
</dbReference>
<dbReference type="KEGG" id="bomb:GT348_06630"/>
<dbReference type="Gene3D" id="3.90.1150.10">
    <property type="entry name" value="Aspartate Aminotransferase, domain 1"/>
    <property type="match status" value="1"/>
</dbReference>
<proteinExistence type="inferred from homology"/>
<dbReference type="Gene3D" id="3.40.640.10">
    <property type="entry name" value="Type I PLP-dependent aspartate aminotransferase-like (Major domain)"/>
    <property type="match status" value="1"/>
</dbReference>
<evidence type="ECO:0000313" key="7">
    <source>
        <dbReference type="Proteomes" id="UP000463975"/>
    </source>
</evidence>
<feature type="domain" description="Aromatic amino acid beta-eliminating lyase/threonine aldolase" evidence="5">
    <location>
        <begin position="9"/>
        <end position="301"/>
    </location>
</feature>
<dbReference type="Pfam" id="PF01212">
    <property type="entry name" value="Beta_elim_lyase"/>
    <property type="match status" value="1"/>
</dbReference>
<dbReference type="InterPro" id="IPR015424">
    <property type="entry name" value="PyrdxlP-dep_Trfase"/>
</dbReference>
<evidence type="ECO:0000313" key="6">
    <source>
        <dbReference type="EMBL" id="QHI95953.1"/>
    </source>
</evidence>
<dbReference type="SUPFAM" id="SSF53383">
    <property type="entry name" value="PLP-dependent transferases"/>
    <property type="match status" value="1"/>
</dbReference>
<dbReference type="GO" id="GO:0016829">
    <property type="term" value="F:lyase activity"/>
    <property type="evidence" value="ECO:0007669"/>
    <property type="project" value="InterPro"/>
</dbReference>
<dbReference type="InterPro" id="IPR015422">
    <property type="entry name" value="PyrdxlP-dep_Trfase_small"/>
</dbReference>
<comment type="subunit">
    <text evidence="3">Homotetramer.</text>
</comment>
<sequence length="354" mass="38672">MSEDVRKNFASDNVTPASAEILEALMRGNQGNVSSYGEDHYTEQLAKKFGEVFETELAVFPIATGTATNSLALSAIVRPYGSVICDHSAHIENDEGGAPEFFTSGAKISTLPSPQGRMSPEALQEAIKRNKEKGVLSPPFQALSLTQSTEWGTVYPIKTISALSDIAHQNGLTVHMDGARLGNAINHLNCSPAETTWKAGIDILSFGGTKAGTMAAEALIVFINERTKPFLSAIPHLIKRSGHLWSKHRFLSLQLLALLEDTLWLKNCAHANKMAKLLVAELKRHPGAQMPFDCESNEVFVVLPETLLDNLENEGFSFYRYPTPGGVPGKLVRFVTSFYTRTKDVEALIEAINK</sequence>
<comment type="similarity">
    <text evidence="2">Belongs to the threonine aldolase family.</text>
</comment>
<accession>A0A6P1NF60</accession>
<evidence type="ECO:0000256" key="2">
    <source>
        <dbReference type="ARBA" id="ARBA00006966"/>
    </source>
</evidence>
<organism evidence="6 7">
    <name type="scientific">Aristophania vespae</name>
    <dbReference type="NCBI Taxonomy" id="2697033"/>
    <lineage>
        <taxon>Bacteria</taxon>
        <taxon>Pseudomonadati</taxon>
        <taxon>Pseudomonadota</taxon>
        <taxon>Alphaproteobacteria</taxon>
        <taxon>Acetobacterales</taxon>
        <taxon>Acetobacteraceae</taxon>
        <taxon>Aristophania</taxon>
    </lineage>
</organism>
<dbReference type="EMBL" id="CP047652">
    <property type="protein sequence ID" value="QHI95953.1"/>
    <property type="molecule type" value="Genomic_DNA"/>
</dbReference>
<keyword evidence="4" id="KW-0663">Pyridoxal phosphate</keyword>
<gene>
    <name evidence="6" type="ORF">GT348_06630</name>
</gene>
<dbReference type="Proteomes" id="UP000463975">
    <property type="component" value="Chromosome"/>
</dbReference>
<keyword evidence="7" id="KW-1185">Reference proteome</keyword>
<dbReference type="PANTHER" id="PTHR48097:SF5">
    <property type="entry name" value="LOW SPECIFICITY L-THREONINE ALDOLASE"/>
    <property type="match status" value="1"/>
</dbReference>
<evidence type="ECO:0000256" key="4">
    <source>
        <dbReference type="ARBA" id="ARBA00022898"/>
    </source>
</evidence>
<evidence type="ECO:0000259" key="5">
    <source>
        <dbReference type="Pfam" id="PF01212"/>
    </source>
</evidence>
<evidence type="ECO:0000256" key="1">
    <source>
        <dbReference type="ARBA" id="ARBA00001933"/>
    </source>
</evidence>
<dbReference type="PANTHER" id="PTHR48097">
    <property type="entry name" value="L-THREONINE ALDOLASE-RELATED"/>
    <property type="match status" value="1"/>
</dbReference>
<reference evidence="6 7" key="1">
    <citation type="submission" date="2020-01" db="EMBL/GenBank/DDBJ databases">
        <title>Genome sequencing of strain KACC 21507.</title>
        <authorList>
            <person name="Heo J."/>
            <person name="Kim S.-J."/>
            <person name="Kim J.-S."/>
            <person name="Hong S.-B."/>
            <person name="Kwon S.-W."/>
        </authorList>
    </citation>
    <scope>NUCLEOTIDE SEQUENCE [LARGE SCALE GENOMIC DNA]</scope>
    <source>
        <strain evidence="6 7">KACC 21507</strain>
    </source>
</reference>
<name>A0A6P1NF60_9PROT</name>
<evidence type="ECO:0000256" key="3">
    <source>
        <dbReference type="ARBA" id="ARBA00011881"/>
    </source>
</evidence>
<dbReference type="RefSeq" id="WP_160619026.1">
    <property type="nucleotide sequence ID" value="NZ_CP047652.1"/>
</dbReference>